<feature type="binding site" evidence="1">
    <location>
        <position position="209"/>
    </location>
    <ligand>
        <name>Mg(2+)</name>
        <dbReference type="ChEBI" id="CHEBI:18420"/>
        <label>1</label>
    </ligand>
</feature>
<dbReference type="PANTHER" id="PTHR16222">
    <property type="entry name" value="ADP-RIBOSYLGLYCOHYDROLASE"/>
    <property type="match status" value="1"/>
</dbReference>
<comment type="cofactor">
    <cofactor evidence="1">
        <name>Mg(2+)</name>
        <dbReference type="ChEBI" id="CHEBI:18420"/>
    </cofactor>
    <text evidence="1">Binds 2 magnesium ions per subunit.</text>
</comment>
<dbReference type="Pfam" id="PF03747">
    <property type="entry name" value="ADP_ribosyl_GH"/>
    <property type="match status" value="1"/>
</dbReference>
<feature type="binding site" evidence="1">
    <location>
        <position position="206"/>
    </location>
    <ligand>
        <name>Mg(2+)</name>
        <dbReference type="ChEBI" id="CHEBI:18420"/>
        <label>1</label>
    </ligand>
</feature>
<keyword evidence="3" id="KW-1185">Reference proteome</keyword>
<gene>
    <name evidence="2" type="ORF">DSCA_48410</name>
</gene>
<organism evidence="2 3">
    <name type="scientific">Desulfosarcina alkanivorans</name>
    <dbReference type="NCBI Taxonomy" id="571177"/>
    <lineage>
        <taxon>Bacteria</taxon>
        <taxon>Pseudomonadati</taxon>
        <taxon>Thermodesulfobacteriota</taxon>
        <taxon>Desulfobacteria</taxon>
        <taxon>Desulfobacterales</taxon>
        <taxon>Desulfosarcinaceae</taxon>
        <taxon>Desulfosarcina</taxon>
    </lineage>
</organism>
<feature type="binding site" evidence="1">
    <location>
        <position position="32"/>
    </location>
    <ligand>
        <name>Mg(2+)</name>
        <dbReference type="ChEBI" id="CHEBI:18420"/>
        <label>1</label>
    </ligand>
</feature>
<dbReference type="InterPro" id="IPR036705">
    <property type="entry name" value="Ribosyl_crysJ1_sf"/>
</dbReference>
<feature type="binding site" evidence="1">
    <location>
        <position position="208"/>
    </location>
    <ligand>
        <name>Mg(2+)</name>
        <dbReference type="ChEBI" id="CHEBI:18420"/>
        <label>1</label>
    </ligand>
</feature>
<feature type="binding site" evidence="1">
    <location>
        <position position="33"/>
    </location>
    <ligand>
        <name>Mg(2+)</name>
        <dbReference type="ChEBI" id="CHEBI:18420"/>
        <label>1</label>
    </ligand>
</feature>
<evidence type="ECO:0008006" key="4">
    <source>
        <dbReference type="Google" id="ProtNLM"/>
    </source>
</evidence>
<protein>
    <recommendedName>
        <fullName evidence="4">Hydrolase</fullName>
    </recommendedName>
</protein>
<accession>A0A5K7YV51</accession>
<dbReference type="InterPro" id="IPR050792">
    <property type="entry name" value="ADP-ribosylglycohydrolase"/>
</dbReference>
<dbReference type="AlphaFoldDB" id="A0A5K7YV51"/>
<dbReference type="PANTHER" id="PTHR16222:SF12">
    <property type="entry name" value="ADP-RIBOSYLGLYCOHYDROLASE-RELATED"/>
    <property type="match status" value="1"/>
</dbReference>
<dbReference type="InterPro" id="IPR005502">
    <property type="entry name" value="Ribosyl_crysJ1"/>
</dbReference>
<name>A0A5K7YV51_9BACT</name>
<dbReference type="KEGG" id="dalk:DSCA_48410"/>
<evidence type="ECO:0000256" key="1">
    <source>
        <dbReference type="PIRSR" id="PIRSR605502-1"/>
    </source>
</evidence>
<feature type="binding site" evidence="1">
    <location>
        <position position="34"/>
    </location>
    <ligand>
        <name>Mg(2+)</name>
        <dbReference type="ChEBI" id="CHEBI:18420"/>
        <label>1</label>
    </ligand>
</feature>
<dbReference type="Proteomes" id="UP000427906">
    <property type="component" value="Chromosome"/>
</dbReference>
<proteinExistence type="predicted"/>
<dbReference type="Gene3D" id="1.10.4080.10">
    <property type="entry name" value="ADP-ribosylation/Crystallin J1"/>
    <property type="match status" value="1"/>
</dbReference>
<sequence>MIGAIAGDMIGSPYESCPIKTVSFPMTVDAFTDDTVLTVAVANAILTGTDYRTSIKTYAQRYPNLPYGGSFWHWIWDPNSIPYNSYGNGSAMRVSPVGFAFETIEAVMLQARRSAELSHNHPEGIKGAQATALAVFLARKNEDKATIRRQIETRFAYNLGCSIDDIRAGYCFDVTCQGSVPESIIAFLDASDYETAVKNAISLGGDADTMACIAGGIAQAFYKTIPAGIVLQVREKLPEALLAVLDRFCDKFKCIY</sequence>
<dbReference type="OrthoDB" id="9798107at2"/>
<evidence type="ECO:0000313" key="2">
    <source>
        <dbReference type="EMBL" id="BBO70911.1"/>
    </source>
</evidence>
<keyword evidence="1" id="KW-0460">Magnesium</keyword>
<reference evidence="2 3" key="1">
    <citation type="submission" date="2019-11" db="EMBL/GenBank/DDBJ databases">
        <title>Comparative genomics of hydrocarbon-degrading Desulfosarcina strains.</title>
        <authorList>
            <person name="Watanabe M."/>
            <person name="Kojima H."/>
            <person name="Fukui M."/>
        </authorList>
    </citation>
    <scope>NUCLEOTIDE SEQUENCE [LARGE SCALE GENOMIC DNA]</scope>
    <source>
        <strain evidence="2 3">PL12</strain>
    </source>
</reference>
<evidence type="ECO:0000313" key="3">
    <source>
        <dbReference type="Proteomes" id="UP000427906"/>
    </source>
</evidence>
<keyword evidence="1" id="KW-0479">Metal-binding</keyword>
<dbReference type="GO" id="GO:0046872">
    <property type="term" value="F:metal ion binding"/>
    <property type="evidence" value="ECO:0007669"/>
    <property type="project" value="UniProtKB-KW"/>
</dbReference>
<dbReference type="SUPFAM" id="SSF101478">
    <property type="entry name" value="ADP-ribosylglycohydrolase"/>
    <property type="match status" value="1"/>
</dbReference>
<dbReference type="EMBL" id="AP021874">
    <property type="protein sequence ID" value="BBO70911.1"/>
    <property type="molecule type" value="Genomic_DNA"/>
</dbReference>
<dbReference type="RefSeq" id="WP_155318812.1">
    <property type="nucleotide sequence ID" value="NZ_AP021874.1"/>
</dbReference>